<dbReference type="Gene3D" id="3.30.2320.10">
    <property type="entry name" value="hypothetical protein PF0899 domain"/>
    <property type="match status" value="1"/>
</dbReference>
<name>G4RFU3_PELHB</name>
<dbReference type="RefSeq" id="WP_014130135.1">
    <property type="nucleotide sequence ID" value="NC_016078.1"/>
</dbReference>
<reference evidence="4 5" key="1">
    <citation type="journal article" date="2012" name="J. Bacteriol.">
        <title>Complete genome sequence of Pelagibacterium halotolerans B2T.</title>
        <authorList>
            <person name="Huo Y.Y."/>
            <person name="Cheng H."/>
            <person name="Han X.F."/>
            <person name="Jiang X.W."/>
            <person name="Sun C."/>
            <person name="Zhang X.Q."/>
            <person name="Zhu X.F."/>
            <person name="Liu Y.F."/>
            <person name="Li P.F."/>
            <person name="Ni P.X."/>
            <person name="Wu M."/>
        </authorList>
    </citation>
    <scope>NUCLEOTIDE SEQUENCE [LARGE SCALE GENOMIC DNA]</scope>
    <source>
        <strain evidence="5">DSM 22347 / JCM 15775 / CGMCC 1.7692 / B2</strain>
    </source>
</reference>
<feature type="domain" description="Phage capsid-like C-terminal" evidence="3">
    <location>
        <begin position="139"/>
        <end position="393"/>
    </location>
</feature>
<evidence type="ECO:0000256" key="2">
    <source>
        <dbReference type="SAM" id="MobiDB-lite"/>
    </source>
</evidence>
<evidence type="ECO:0000259" key="3">
    <source>
        <dbReference type="Pfam" id="PF05065"/>
    </source>
</evidence>
<dbReference type="HOGENOM" id="CLU_036261_0_0_5"/>
<protein>
    <submittedName>
        <fullName evidence="4">Phage capsid and scaffold protein</fullName>
    </submittedName>
</protein>
<dbReference type="InterPro" id="IPR024455">
    <property type="entry name" value="Phage_capsid"/>
</dbReference>
<dbReference type="Gene3D" id="3.30.2400.10">
    <property type="entry name" value="Major capsid protein gp5"/>
    <property type="match status" value="1"/>
</dbReference>
<dbReference type="InterPro" id="IPR054612">
    <property type="entry name" value="Phage_capsid-like_C"/>
</dbReference>
<dbReference type="eggNOG" id="COG4653">
    <property type="taxonomic scope" value="Bacteria"/>
</dbReference>
<dbReference type="Proteomes" id="UP000008850">
    <property type="component" value="Chromosome"/>
</dbReference>
<dbReference type="STRING" id="1082931.KKY_950"/>
<evidence type="ECO:0000313" key="5">
    <source>
        <dbReference type="Proteomes" id="UP000008850"/>
    </source>
</evidence>
<proteinExistence type="predicted"/>
<dbReference type="Pfam" id="PF05065">
    <property type="entry name" value="Phage_capsid"/>
    <property type="match status" value="1"/>
</dbReference>
<sequence length="403" mass="42546">MHTQYIHNKDRNSGFDTIDGSTSAAGTASRASGPAKVKIPPAKGIGFAQFALAITAAKGDPMVAYEVAKHKLGESHPVVLSLKAAVSAGSTTDANWAGPLFETYQSFAGEFVDFLRPQTILGKFGKNGIPSLRRVPFNISFPTQTSGGEGYWVGEGAAKPLTEFAFDRLTLGWAKVANIAVITDELARWSSPSAESLVRDQLAAALIARLDTDFVDPNKALIPDVSPASITNGVTPIPSSGSDAEAVRTDIKALMATYLAANNVPANAVWIMPSMTALSLSLMTGPLGQYEFPDVHMGGGTLFRLPIIVSDYVPVGTVILVNASDIFCADDGQVNVDVSRQASVEMSNTPISDSTTPTGTNLVSLWQTNSVGIRAERYINWAKRRPSAVAVLSGVQWGGAMVS</sequence>
<comment type="subcellular location">
    <subcellularLocation>
        <location evidence="1">Virion</location>
    </subcellularLocation>
</comment>
<keyword evidence="5" id="KW-1185">Reference proteome</keyword>
<gene>
    <name evidence="4" type="ordered locus">KKY_950</name>
</gene>
<organism evidence="4 5">
    <name type="scientific">Pelagibacterium halotolerans (strain DSM 22347 / JCM 15775 / CGMCC 1.7692 / B2)</name>
    <dbReference type="NCBI Taxonomy" id="1082931"/>
    <lineage>
        <taxon>Bacteria</taxon>
        <taxon>Pseudomonadati</taxon>
        <taxon>Pseudomonadota</taxon>
        <taxon>Alphaproteobacteria</taxon>
        <taxon>Hyphomicrobiales</taxon>
        <taxon>Devosiaceae</taxon>
        <taxon>Pelagibacterium</taxon>
    </lineage>
</organism>
<evidence type="ECO:0000256" key="1">
    <source>
        <dbReference type="ARBA" id="ARBA00004328"/>
    </source>
</evidence>
<feature type="region of interest" description="Disordered" evidence="2">
    <location>
        <begin position="1"/>
        <end position="35"/>
    </location>
</feature>
<dbReference type="EMBL" id="CP003075">
    <property type="protein sequence ID" value="AEQ50986.1"/>
    <property type="molecule type" value="Genomic_DNA"/>
</dbReference>
<dbReference type="AlphaFoldDB" id="G4RFU3"/>
<feature type="compositionally biased region" description="Low complexity" evidence="2">
    <location>
        <begin position="20"/>
        <end position="33"/>
    </location>
</feature>
<accession>G4RFU3</accession>
<dbReference type="KEGG" id="phl:KKY_950"/>
<dbReference type="NCBIfam" id="TIGR01554">
    <property type="entry name" value="major_cap_HK97"/>
    <property type="match status" value="1"/>
</dbReference>
<evidence type="ECO:0000313" key="4">
    <source>
        <dbReference type="EMBL" id="AEQ50986.1"/>
    </source>
</evidence>
<dbReference type="PATRIC" id="fig|1082931.4.peg.941"/>
<dbReference type="SUPFAM" id="SSF56563">
    <property type="entry name" value="Major capsid protein gp5"/>
    <property type="match status" value="1"/>
</dbReference>